<dbReference type="Gene3D" id="3.40.50.1820">
    <property type="entry name" value="alpha/beta hydrolase"/>
    <property type="match status" value="1"/>
</dbReference>
<evidence type="ECO:0000313" key="2">
    <source>
        <dbReference type="EMBL" id="KAJ0409884.1"/>
    </source>
</evidence>
<comment type="caution">
    <text evidence="2">The sequence shown here is derived from an EMBL/GenBank/DDBJ whole genome shotgun (WGS) entry which is preliminary data.</text>
</comment>
<dbReference type="AlphaFoldDB" id="A0AAD5QD07"/>
<proteinExistence type="predicted"/>
<name>A0AAD5QD07_PYTIN</name>
<reference evidence="2" key="1">
    <citation type="submission" date="2021-12" db="EMBL/GenBank/DDBJ databases">
        <title>Prjna785345.</title>
        <authorList>
            <person name="Rujirawat T."/>
            <person name="Krajaejun T."/>
        </authorList>
    </citation>
    <scope>NUCLEOTIDE SEQUENCE</scope>
    <source>
        <strain evidence="2">Pi057C3</strain>
    </source>
</reference>
<protein>
    <submittedName>
        <fullName evidence="2">Uncharacterized protein</fullName>
    </submittedName>
</protein>
<dbReference type="PANTHER" id="PTHR22538">
    <property type="entry name" value="CILIA- AND FLAGELLA-ASSOCIATED PROTEIN 74"/>
    <property type="match status" value="1"/>
</dbReference>
<sequence length="483" mass="51449">MAVHGQRDFDVSANPIFTSEGGPDGQKRLTYNGLATFQQGGVTHRYALVDGIFYYSRAPGTNGASEDATCLSPATLPAVSDILKGINDAKPVQFAPESPQRLQCPRGTLLEFEFAGDVYVMCASTESSGLSIMSSDLDIQISFLSNPVSIPIPTLSDEKLAQCERVQAATAVEPSTLDLLKGAASSLSTRGLQETESIVMRAATCGCKGPRRPCIFFHGLGQKDEGPLQDSSSYFGSRLSAPCCSRIKYAQLDTVNAGWNDKTLQRKVCDLTLSMGSNSTSRSIENTIIVAHSMGNLMLAGAIANGECKLGASSTWVALSGPMSGSMGSDFLQDACSGQSNGFVGAVANIFGQCPANTATKALAYEGEKYVSAALKAQYDAAQTVYTSRVGAVMCSNDYSGLFSLSQVMYRVSGSVIPHKSSQNDGVVEFQSCAANLSPNSFRDTFDSKLYVTKLNHVDTAFRNGDALFDNSQKPIKWFECLL</sequence>
<evidence type="ECO:0000256" key="1">
    <source>
        <dbReference type="SAM" id="MobiDB-lite"/>
    </source>
</evidence>
<gene>
    <name evidence="2" type="ORF">P43SY_005778</name>
</gene>
<feature type="region of interest" description="Disordered" evidence="1">
    <location>
        <begin position="1"/>
        <end position="24"/>
    </location>
</feature>
<accession>A0AAD5QD07</accession>
<dbReference type="EMBL" id="JAKCXM010000002">
    <property type="protein sequence ID" value="KAJ0409884.1"/>
    <property type="molecule type" value="Genomic_DNA"/>
</dbReference>
<keyword evidence="3" id="KW-1185">Reference proteome</keyword>
<dbReference type="InterPro" id="IPR029058">
    <property type="entry name" value="AB_hydrolase_fold"/>
</dbReference>
<dbReference type="Proteomes" id="UP001209570">
    <property type="component" value="Unassembled WGS sequence"/>
</dbReference>
<feature type="compositionally biased region" description="Basic and acidic residues" evidence="1">
    <location>
        <begin position="1"/>
        <end position="10"/>
    </location>
</feature>
<organism evidence="2 3">
    <name type="scientific">Pythium insidiosum</name>
    <name type="common">Pythiosis disease agent</name>
    <dbReference type="NCBI Taxonomy" id="114742"/>
    <lineage>
        <taxon>Eukaryota</taxon>
        <taxon>Sar</taxon>
        <taxon>Stramenopiles</taxon>
        <taxon>Oomycota</taxon>
        <taxon>Peronosporomycetes</taxon>
        <taxon>Pythiales</taxon>
        <taxon>Pythiaceae</taxon>
        <taxon>Pythium</taxon>
    </lineage>
</organism>
<evidence type="ECO:0000313" key="3">
    <source>
        <dbReference type="Proteomes" id="UP001209570"/>
    </source>
</evidence>
<dbReference type="PANTHER" id="PTHR22538:SF1">
    <property type="entry name" value="VWFD DOMAIN-CONTAINING PROTEIN"/>
    <property type="match status" value="1"/>
</dbReference>